<dbReference type="PROSITE" id="PS50011">
    <property type="entry name" value="PROTEIN_KINASE_DOM"/>
    <property type="match status" value="1"/>
</dbReference>
<evidence type="ECO:0000256" key="1">
    <source>
        <dbReference type="ARBA" id="ARBA00022741"/>
    </source>
</evidence>
<dbReference type="PANTHER" id="PTHR13954">
    <property type="entry name" value="IRE1-RELATED"/>
    <property type="match status" value="1"/>
</dbReference>
<organism evidence="6 7">
    <name type="scientific">Dissostichus mawsoni</name>
    <name type="common">Antarctic cod</name>
    <dbReference type="NCBI Taxonomy" id="36200"/>
    <lineage>
        <taxon>Eukaryota</taxon>
        <taxon>Metazoa</taxon>
        <taxon>Chordata</taxon>
        <taxon>Craniata</taxon>
        <taxon>Vertebrata</taxon>
        <taxon>Euteleostomi</taxon>
        <taxon>Actinopterygii</taxon>
        <taxon>Neopterygii</taxon>
        <taxon>Teleostei</taxon>
        <taxon>Neoteleostei</taxon>
        <taxon>Acanthomorphata</taxon>
        <taxon>Eupercaria</taxon>
        <taxon>Perciformes</taxon>
        <taxon>Notothenioidei</taxon>
        <taxon>Nototheniidae</taxon>
        <taxon>Dissostichus</taxon>
    </lineage>
</organism>
<proteinExistence type="predicted"/>
<dbReference type="AlphaFoldDB" id="A0A7J5XK48"/>
<evidence type="ECO:0000259" key="4">
    <source>
        <dbReference type="PROSITE" id="PS50011"/>
    </source>
</evidence>
<keyword evidence="1" id="KW-0547">Nucleotide-binding</keyword>
<dbReference type="PROSITE" id="PS51392">
    <property type="entry name" value="KEN"/>
    <property type="match status" value="1"/>
</dbReference>
<dbReference type="GO" id="GO:1990604">
    <property type="term" value="C:IRE1-TRAF2-ASK1 complex"/>
    <property type="evidence" value="ECO:0007669"/>
    <property type="project" value="TreeGrafter"/>
</dbReference>
<evidence type="ECO:0000313" key="7">
    <source>
        <dbReference type="Proteomes" id="UP000518266"/>
    </source>
</evidence>
<dbReference type="InterPro" id="IPR045133">
    <property type="entry name" value="IRE1/2-like"/>
</dbReference>
<dbReference type="SUPFAM" id="SSF56112">
    <property type="entry name" value="Protein kinase-like (PK-like)"/>
    <property type="match status" value="1"/>
</dbReference>
<feature type="domain" description="Protein kinase" evidence="4">
    <location>
        <begin position="445"/>
        <end position="698"/>
    </location>
</feature>
<evidence type="ECO:0000313" key="6">
    <source>
        <dbReference type="EMBL" id="KAF3836987.1"/>
    </source>
</evidence>
<dbReference type="SMART" id="SM00248">
    <property type="entry name" value="ANK"/>
    <property type="match status" value="2"/>
</dbReference>
<dbReference type="InterPro" id="IPR002110">
    <property type="entry name" value="Ankyrin_rpt"/>
</dbReference>
<dbReference type="InterPro" id="IPR008271">
    <property type="entry name" value="Ser/Thr_kinase_AS"/>
</dbReference>
<dbReference type="Gene3D" id="1.25.40.20">
    <property type="entry name" value="Ankyrin repeat-containing domain"/>
    <property type="match status" value="1"/>
</dbReference>
<dbReference type="Pfam" id="PF00069">
    <property type="entry name" value="Pkinase"/>
    <property type="match status" value="1"/>
</dbReference>
<dbReference type="Gene3D" id="1.10.510.10">
    <property type="entry name" value="Transferase(Phosphotransferase) domain 1"/>
    <property type="match status" value="1"/>
</dbReference>
<dbReference type="GO" id="GO:0004674">
    <property type="term" value="F:protein serine/threonine kinase activity"/>
    <property type="evidence" value="ECO:0007669"/>
    <property type="project" value="InterPro"/>
</dbReference>
<name>A0A7J5XK48_DISMA</name>
<evidence type="ECO:0000256" key="3">
    <source>
        <dbReference type="PROSITE-ProRule" id="PRU00023"/>
    </source>
</evidence>
<comment type="caution">
    <text evidence="6">The sequence shown here is derived from an EMBL/GenBank/DDBJ whole genome shotgun (WGS) entry which is preliminary data.</text>
</comment>
<dbReference type="SMART" id="SM00220">
    <property type="entry name" value="S_TKc"/>
    <property type="match status" value="1"/>
</dbReference>
<dbReference type="GO" id="GO:0006397">
    <property type="term" value="P:mRNA processing"/>
    <property type="evidence" value="ECO:0007669"/>
    <property type="project" value="InterPro"/>
</dbReference>
<dbReference type="PANTHER" id="PTHR13954:SF28">
    <property type="match status" value="1"/>
</dbReference>
<dbReference type="PROSITE" id="PS50297">
    <property type="entry name" value="ANK_REP_REGION"/>
    <property type="match status" value="1"/>
</dbReference>
<dbReference type="InterPro" id="IPR010513">
    <property type="entry name" value="KEN_dom"/>
</dbReference>
<evidence type="ECO:0000256" key="2">
    <source>
        <dbReference type="ARBA" id="ARBA00022840"/>
    </source>
</evidence>
<dbReference type="PROSITE" id="PS00108">
    <property type="entry name" value="PROTEIN_KINASE_ST"/>
    <property type="match status" value="1"/>
</dbReference>
<evidence type="ECO:0000259" key="5">
    <source>
        <dbReference type="PROSITE" id="PS51392"/>
    </source>
</evidence>
<dbReference type="Gene3D" id="1.20.1440.180">
    <property type="entry name" value="KEN domain"/>
    <property type="match status" value="1"/>
</dbReference>
<dbReference type="EMBL" id="JAAKFY010000023">
    <property type="protein sequence ID" value="KAF3836987.1"/>
    <property type="molecule type" value="Genomic_DNA"/>
</dbReference>
<dbReference type="InterPro" id="IPR011009">
    <property type="entry name" value="Kinase-like_dom_sf"/>
</dbReference>
<dbReference type="GO" id="GO:0005524">
    <property type="term" value="F:ATP binding"/>
    <property type="evidence" value="ECO:0007669"/>
    <property type="project" value="UniProtKB-KW"/>
</dbReference>
<feature type="domain" description="KEN" evidence="5">
    <location>
        <begin position="701"/>
        <end position="830"/>
    </location>
</feature>
<dbReference type="InterPro" id="IPR000719">
    <property type="entry name" value="Prot_kinase_dom"/>
</dbReference>
<dbReference type="Pfam" id="PF06479">
    <property type="entry name" value="Ribonuc_2-5A"/>
    <property type="match status" value="1"/>
</dbReference>
<dbReference type="Proteomes" id="UP000518266">
    <property type="component" value="Unassembled WGS sequence"/>
</dbReference>
<dbReference type="InterPro" id="IPR038357">
    <property type="entry name" value="KEN_sf"/>
</dbReference>
<dbReference type="GO" id="GO:0070059">
    <property type="term" value="P:intrinsic apoptotic signaling pathway in response to endoplasmic reticulum stress"/>
    <property type="evidence" value="ECO:0007669"/>
    <property type="project" value="TreeGrafter"/>
</dbReference>
<gene>
    <name evidence="6" type="ORF">F7725_004451</name>
</gene>
<dbReference type="OrthoDB" id="63989at2759"/>
<keyword evidence="2" id="KW-0067">ATP-binding</keyword>
<keyword evidence="7" id="KW-1185">Reference proteome</keyword>
<dbReference type="GO" id="GO:0036498">
    <property type="term" value="P:IRE1-mediated unfolded protein response"/>
    <property type="evidence" value="ECO:0007669"/>
    <property type="project" value="TreeGrafter"/>
</dbReference>
<dbReference type="PROSITE" id="PS50088">
    <property type="entry name" value="ANK_REPEAT"/>
    <property type="match status" value="1"/>
</dbReference>
<dbReference type="InterPro" id="IPR036770">
    <property type="entry name" value="Ankyrin_rpt-contain_sf"/>
</dbReference>
<accession>A0A7J5XK48</accession>
<dbReference type="GO" id="GO:0004521">
    <property type="term" value="F:RNA endonuclease activity"/>
    <property type="evidence" value="ECO:0007669"/>
    <property type="project" value="InterPro"/>
</dbReference>
<keyword evidence="3" id="KW-0040">ANK repeat</keyword>
<sequence length="847" mass="97187">MKDTDINEVYPCKEARDNITPLIAAVVNQNRDIFTFLLHRVLTQTRLPKELLKAKADPNGLDPRQRFTPLQSAVLNDREDVLKVLLYAGAELTLLNFTDPEYEDYNTEVSQMIHKLASEGDELCSKIRHFLDLEIAVPERTAEELFRAFDGHMLWENPQTHLKIIEVMFNINGPDNEKYSQGCVKWLKDTGNLNTYITGAVGRLSKIPHDNFLGLFVTLQAVLCTLEDIPNEQAFDITPQLLNQLCSKERLDMHAAFLQLIYVITQKTKGKNEWDRSFVEKICKTIAPFVENRYTTEIRLLTYNTLGNLLSVPHAADIFTSVGITSVPENILMAAEMQTNEKLKEVLRRLNHNFCKQNSECGDFIGLHKTKERLEDSKGDVFTSATSVPAAFVSSSNVKPKANTTLSSIKHKGAHISKRWRETLAKLANTDDSEVTRIGSMVYVDKKDFRIAMGNNGTEVFLGLRDDGTEIAIKKMTRCNYEVLKHEERFLRLSELDHPSIVRYIDFAEDENFGYLGLQLCEYTLEEYIKTHDDDGQRKKLVYQVLDSLRVLHCQDPPILHRDLKPQNVLIDINGRARLADFGISRRLPKDQSTYCTGKAGTKCWMAKETLLGEDETKIPYKSSSDIQVAGMVIYYVLSRGHHPFGDKSHKCEYNIDEGIYTLDHVQDVLAKDLIEWMIDAEPKDRPKVKECLKHPFFWTPYRKVEYLRNIGNRDEAEYCRNADQDLISSLEECADGSFKQWKDKFPQGLLQEMEKKPRKPYPFNTLGLLRCIRNLHEHYKEDSARFDVMEKFPDLFGCVFKFAKTQGWNSVTPVKEMFLREDISTSFTSTSLGSLCLSPYKSINPT</sequence>
<dbReference type="GO" id="GO:0051082">
    <property type="term" value="F:unfolded protein binding"/>
    <property type="evidence" value="ECO:0007669"/>
    <property type="project" value="TreeGrafter"/>
</dbReference>
<protein>
    <submittedName>
        <fullName evidence="6">Uncharacterized protein</fullName>
    </submittedName>
</protein>
<feature type="repeat" description="ANK" evidence="3">
    <location>
        <begin position="65"/>
        <end position="97"/>
    </location>
</feature>
<reference evidence="6 7" key="1">
    <citation type="submission" date="2020-03" db="EMBL/GenBank/DDBJ databases">
        <title>Dissostichus mawsoni Genome sequencing and assembly.</title>
        <authorList>
            <person name="Park H."/>
        </authorList>
    </citation>
    <scope>NUCLEOTIDE SEQUENCE [LARGE SCALE GENOMIC DNA]</scope>
    <source>
        <strain evidence="6">DM0001</strain>
        <tissue evidence="6">Muscle</tissue>
    </source>
</reference>
<dbReference type="SUPFAM" id="SSF48403">
    <property type="entry name" value="Ankyrin repeat"/>
    <property type="match status" value="1"/>
</dbReference>